<organism evidence="6">
    <name type="scientific">Pithovirus LCPAC304</name>
    <dbReference type="NCBI Taxonomy" id="2506594"/>
    <lineage>
        <taxon>Viruses</taxon>
        <taxon>Pithoviruses</taxon>
    </lineage>
</organism>
<dbReference type="GO" id="GO:0046081">
    <property type="term" value="P:dUTP catabolic process"/>
    <property type="evidence" value="ECO:0007669"/>
    <property type="project" value="InterPro"/>
</dbReference>
<dbReference type="PANTHER" id="PTHR11241">
    <property type="entry name" value="DEOXYURIDINE 5'-TRIPHOSPHATE NUCLEOTIDOHYDROLASE"/>
    <property type="match status" value="1"/>
</dbReference>
<dbReference type="InterPro" id="IPR008181">
    <property type="entry name" value="dUTPase"/>
</dbReference>
<dbReference type="SUPFAM" id="SSF55608">
    <property type="entry name" value="Homing endonucleases"/>
    <property type="match status" value="1"/>
</dbReference>
<dbReference type="EMBL" id="MK500566">
    <property type="protein sequence ID" value="QBK91989.1"/>
    <property type="molecule type" value="Genomic_DNA"/>
</dbReference>
<proteinExistence type="inferred from homology"/>
<dbReference type="SUPFAM" id="SSF51283">
    <property type="entry name" value="dUTPase-like"/>
    <property type="match status" value="1"/>
</dbReference>
<accession>A0A481ZA65</accession>
<dbReference type="InterPro" id="IPR006142">
    <property type="entry name" value="INTEIN"/>
</dbReference>
<name>A0A481ZA65_9VIRU</name>
<evidence type="ECO:0000256" key="2">
    <source>
        <dbReference type="ARBA" id="ARBA00012379"/>
    </source>
</evidence>
<dbReference type="PANTHER" id="PTHR11241:SF0">
    <property type="entry name" value="DEOXYURIDINE 5'-TRIPHOSPHATE NUCLEOTIDOHYDROLASE"/>
    <property type="match status" value="1"/>
</dbReference>
<feature type="domain" description="DOD-type homing endonuclease" evidence="5">
    <location>
        <begin position="102"/>
        <end position="244"/>
    </location>
</feature>
<dbReference type="PRINTS" id="PR00379">
    <property type="entry name" value="INTEIN"/>
</dbReference>
<comment type="similarity">
    <text evidence="1">Belongs to the dUTPase family.</text>
</comment>
<dbReference type="GO" id="GO:0004170">
    <property type="term" value="F:dUTP diphosphatase activity"/>
    <property type="evidence" value="ECO:0007669"/>
    <property type="project" value="UniProtKB-EC"/>
</dbReference>
<dbReference type="InterPro" id="IPR033704">
    <property type="entry name" value="dUTPase_trimeric"/>
</dbReference>
<evidence type="ECO:0000259" key="5">
    <source>
        <dbReference type="PROSITE" id="PS50819"/>
    </source>
</evidence>
<dbReference type="InterPro" id="IPR004860">
    <property type="entry name" value="LAGLIDADG_dom"/>
</dbReference>
<dbReference type="GO" id="GO:0000287">
    <property type="term" value="F:magnesium ion binding"/>
    <property type="evidence" value="ECO:0007669"/>
    <property type="project" value="InterPro"/>
</dbReference>
<dbReference type="GO" id="GO:0006226">
    <property type="term" value="P:dUMP biosynthetic process"/>
    <property type="evidence" value="ECO:0007669"/>
    <property type="project" value="InterPro"/>
</dbReference>
<evidence type="ECO:0000256" key="4">
    <source>
        <dbReference type="ARBA" id="ARBA00023080"/>
    </source>
</evidence>
<keyword evidence="4" id="KW-0546">Nucleotide metabolism</keyword>
<dbReference type="InterPro" id="IPR029054">
    <property type="entry name" value="dUTPase-like"/>
</dbReference>
<dbReference type="Gene3D" id="3.10.28.10">
    <property type="entry name" value="Homing endonucleases"/>
    <property type="match status" value="1"/>
</dbReference>
<dbReference type="GO" id="GO:0016539">
    <property type="term" value="P:intein-mediated protein splicing"/>
    <property type="evidence" value="ECO:0007669"/>
    <property type="project" value="InterPro"/>
</dbReference>
<evidence type="ECO:0000313" key="6">
    <source>
        <dbReference type="EMBL" id="QBK91989.1"/>
    </source>
</evidence>
<protein>
    <recommendedName>
        <fullName evidence="2">dUTP diphosphatase</fullName>
        <ecNumber evidence="2">3.6.1.23</ecNumber>
    </recommendedName>
</protein>
<dbReference type="Gene3D" id="2.70.40.10">
    <property type="match status" value="1"/>
</dbReference>
<dbReference type="GO" id="GO:0004519">
    <property type="term" value="F:endonuclease activity"/>
    <property type="evidence" value="ECO:0007669"/>
    <property type="project" value="InterPro"/>
</dbReference>
<dbReference type="EC" id="3.6.1.23" evidence="2"/>
<sequence length="441" mass="50294">MKNNCDHLIYQMFLEDVSGLTCGSHKKVLVKCDFEASEKCTGDRRIQYKDAMHVMQRNSGKFICLYCSRRLKFSGRLNPNCKHPDTIDDFFYEIDTEEKAYILGFIAADGHVSKATTSVAISIDKRDLDILEKMRNVVSPSTPIVRGKREKKRMVSILLHSIKMQKDICRHMKIVPGKKSDCIQFPDLDSDFLTWAFIRGFFDGDGCIKNPKKRSSPECDIASNSHEFLKHIGEFSGIKYRLSVKDSRLYYGSTNALDFMSKLYDGAIIFMNRKRDRYVEWSVYVPAIMRGEGIRGKLPKCRWYKADNDAIAPYKHRSSDIGFDLSIIKEHKRISDSTTLYDTGIKLRPDFGYYMQVVPRSSLGKSGYMFTNSIGIIDPSYKGTILISLTKIDPEAPAIEFPFRCVQLIITPTIHAEMVQRPIEELDESSRGEGGFGSTIS</sequence>
<reference evidence="6" key="1">
    <citation type="journal article" date="2019" name="MBio">
        <title>Virus Genomes from Deep Sea Sediments Expand the Ocean Megavirome and Support Independent Origins of Viral Gigantism.</title>
        <authorList>
            <person name="Backstrom D."/>
            <person name="Yutin N."/>
            <person name="Jorgensen S.L."/>
            <person name="Dharamshi J."/>
            <person name="Homa F."/>
            <person name="Zaremba-Niedwiedzka K."/>
            <person name="Spang A."/>
            <person name="Wolf Y.I."/>
            <person name="Koonin E.V."/>
            <person name="Ettema T.J."/>
        </authorList>
    </citation>
    <scope>NUCLEOTIDE SEQUENCE</scope>
</reference>
<dbReference type="Pfam" id="PF00692">
    <property type="entry name" value="dUTPase"/>
    <property type="match status" value="1"/>
</dbReference>
<evidence type="ECO:0000256" key="3">
    <source>
        <dbReference type="ARBA" id="ARBA00022801"/>
    </source>
</evidence>
<dbReference type="CDD" id="cd07557">
    <property type="entry name" value="trimeric_dUTPase"/>
    <property type="match status" value="1"/>
</dbReference>
<keyword evidence="3" id="KW-0378">Hydrolase</keyword>
<dbReference type="Pfam" id="PF14528">
    <property type="entry name" value="LAGLIDADG_3"/>
    <property type="match status" value="2"/>
</dbReference>
<dbReference type="InterPro" id="IPR004042">
    <property type="entry name" value="Intein_endonuc_central"/>
</dbReference>
<gene>
    <name evidence="6" type="ORF">LCPAC304_03320</name>
</gene>
<dbReference type="InterPro" id="IPR027434">
    <property type="entry name" value="Homing_endonucl"/>
</dbReference>
<dbReference type="InterPro" id="IPR036157">
    <property type="entry name" value="dUTPase-like_sf"/>
</dbReference>
<dbReference type="PROSITE" id="PS50819">
    <property type="entry name" value="INTEIN_ENDONUCLEASE"/>
    <property type="match status" value="1"/>
</dbReference>
<evidence type="ECO:0000256" key="1">
    <source>
        <dbReference type="ARBA" id="ARBA00006581"/>
    </source>
</evidence>